<organism evidence="3 4">
    <name type="scientific">Pseudoalteromonas rubra</name>
    <dbReference type="NCBI Taxonomy" id="43658"/>
    <lineage>
        <taxon>Bacteria</taxon>
        <taxon>Pseudomonadati</taxon>
        <taxon>Pseudomonadota</taxon>
        <taxon>Gammaproteobacteria</taxon>
        <taxon>Alteromonadales</taxon>
        <taxon>Pseudoalteromonadaceae</taxon>
        <taxon>Pseudoalteromonas</taxon>
    </lineage>
</organism>
<dbReference type="InterPro" id="IPR006976">
    <property type="entry name" value="VanZ-like"/>
</dbReference>
<reference evidence="3 4" key="1">
    <citation type="submission" date="2018-01" db="EMBL/GenBank/DDBJ databases">
        <authorList>
            <person name="Paulsen S."/>
            <person name="Gram L.K."/>
        </authorList>
    </citation>
    <scope>NUCLEOTIDE SEQUENCE [LARGE SCALE GENOMIC DNA]</scope>
    <source>
        <strain evidence="3 4">S2599</strain>
    </source>
</reference>
<evidence type="ECO:0000259" key="2">
    <source>
        <dbReference type="Pfam" id="PF04892"/>
    </source>
</evidence>
<dbReference type="EMBL" id="PNCJ01000019">
    <property type="protein sequence ID" value="TMP35973.1"/>
    <property type="molecule type" value="Genomic_DNA"/>
</dbReference>
<keyword evidence="1" id="KW-1133">Transmembrane helix</keyword>
<dbReference type="Proteomes" id="UP000306719">
    <property type="component" value="Unassembled WGS sequence"/>
</dbReference>
<sequence length="97" mass="10890">MIPYGDKVGHFVLFGTLTLCVNVASKFKVFKLGTIDVFWGTAAVFVFVTVEELSQYLIPTRTLDMHDYIADMVGIIFFTWLSRILLNSSLIATRGHA</sequence>
<keyword evidence="1" id="KW-0812">Transmembrane</keyword>
<dbReference type="NCBIfam" id="NF037970">
    <property type="entry name" value="vanZ_1"/>
    <property type="match status" value="1"/>
</dbReference>
<protein>
    <recommendedName>
        <fullName evidence="2">VanZ-like domain-containing protein</fullName>
    </recommendedName>
</protein>
<keyword evidence="1" id="KW-0472">Membrane</keyword>
<evidence type="ECO:0000256" key="1">
    <source>
        <dbReference type="SAM" id="Phobius"/>
    </source>
</evidence>
<evidence type="ECO:0000313" key="3">
    <source>
        <dbReference type="EMBL" id="TMP35973.1"/>
    </source>
</evidence>
<accession>A0A5S3WYY3</accession>
<gene>
    <name evidence="3" type="ORF">CWB98_14575</name>
</gene>
<evidence type="ECO:0000313" key="4">
    <source>
        <dbReference type="Proteomes" id="UP000306719"/>
    </source>
</evidence>
<feature type="transmembrane region" description="Helical" evidence="1">
    <location>
        <begin position="29"/>
        <end position="48"/>
    </location>
</feature>
<dbReference type="RefSeq" id="WP_138545496.1">
    <property type="nucleotide sequence ID" value="NZ_PNCJ01000019.1"/>
</dbReference>
<name>A0A5S3WYY3_9GAMM</name>
<dbReference type="Pfam" id="PF04892">
    <property type="entry name" value="VanZ"/>
    <property type="match status" value="1"/>
</dbReference>
<dbReference type="AlphaFoldDB" id="A0A5S3WYY3"/>
<comment type="caution">
    <text evidence="3">The sequence shown here is derived from an EMBL/GenBank/DDBJ whole genome shotgun (WGS) entry which is preliminary data.</text>
</comment>
<proteinExistence type="predicted"/>
<dbReference type="OrthoDB" id="532191at2"/>
<feature type="domain" description="VanZ-like" evidence="2">
    <location>
        <begin position="6"/>
        <end position="85"/>
    </location>
</feature>
<feature type="transmembrane region" description="Helical" evidence="1">
    <location>
        <begin position="68"/>
        <end position="86"/>
    </location>
</feature>
<reference evidence="4" key="2">
    <citation type="submission" date="2019-06" db="EMBL/GenBank/DDBJ databases">
        <title>Co-occurence of chitin degradation, pigmentation and bioactivity in marine Pseudoalteromonas.</title>
        <authorList>
            <person name="Sonnenschein E.C."/>
            <person name="Bech P.K."/>
        </authorList>
    </citation>
    <scope>NUCLEOTIDE SEQUENCE [LARGE SCALE GENOMIC DNA]</scope>
    <source>
        <strain evidence="4">S2599</strain>
    </source>
</reference>